<feature type="region of interest" description="Disordered" evidence="5">
    <location>
        <begin position="1139"/>
        <end position="1158"/>
    </location>
</feature>
<dbReference type="InterPro" id="IPR035994">
    <property type="entry name" value="Nucleoside_phosphorylase_sf"/>
</dbReference>
<feature type="repeat" description="ANK" evidence="3">
    <location>
        <begin position="1114"/>
        <end position="1146"/>
    </location>
</feature>
<gene>
    <name evidence="7" type="ORF">Dda_7112</name>
</gene>
<feature type="region of interest" description="Disordered" evidence="5">
    <location>
        <begin position="1106"/>
        <end position="1126"/>
    </location>
</feature>
<keyword evidence="4" id="KW-0479">Metal-binding</keyword>
<dbReference type="InterPro" id="IPR056884">
    <property type="entry name" value="NPHP3-like_N"/>
</dbReference>
<dbReference type="Pfam" id="PF03184">
    <property type="entry name" value="DDE_1"/>
    <property type="match status" value="1"/>
</dbReference>
<dbReference type="Gene3D" id="1.25.40.20">
    <property type="entry name" value="Ankyrin repeat-containing domain"/>
    <property type="match status" value="6"/>
</dbReference>
<dbReference type="GO" id="GO:0009116">
    <property type="term" value="P:nucleoside metabolic process"/>
    <property type="evidence" value="ECO:0007669"/>
    <property type="project" value="InterPro"/>
</dbReference>
<dbReference type="SMART" id="SM00248">
    <property type="entry name" value="ANK"/>
    <property type="match status" value="13"/>
</dbReference>
<keyword evidence="8" id="KW-1185">Reference proteome</keyword>
<dbReference type="PRINTS" id="PR01415">
    <property type="entry name" value="ANKYRIN"/>
</dbReference>
<comment type="caution">
    <text evidence="7">The sequence shown here is derived from an EMBL/GenBank/DDBJ whole genome shotgun (WGS) entry which is preliminary data.</text>
</comment>
<feature type="repeat" description="ANK" evidence="3">
    <location>
        <begin position="1350"/>
        <end position="1382"/>
    </location>
</feature>
<dbReference type="PROSITE" id="PS50158">
    <property type="entry name" value="ZF_CCHC"/>
    <property type="match status" value="1"/>
</dbReference>
<feature type="repeat" description="ANK" evidence="3">
    <location>
        <begin position="1317"/>
        <end position="1349"/>
    </location>
</feature>
<protein>
    <recommendedName>
        <fullName evidence="6">CCHC-type domain-containing protein</fullName>
    </recommendedName>
</protein>
<dbReference type="Pfam" id="PF00023">
    <property type="entry name" value="Ank"/>
    <property type="match status" value="3"/>
</dbReference>
<dbReference type="Proteomes" id="UP001221413">
    <property type="component" value="Unassembled WGS sequence"/>
</dbReference>
<dbReference type="GO" id="GO:0008270">
    <property type="term" value="F:zinc ion binding"/>
    <property type="evidence" value="ECO:0007669"/>
    <property type="project" value="UniProtKB-KW"/>
</dbReference>
<dbReference type="EMBL" id="JAQGDS010000009">
    <property type="protein sequence ID" value="KAJ6258193.1"/>
    <property type="molecule type" value="Genomic_DNA"/>
</dbReference>
<keyword evidence="4" id="KW-0862">Zinc</keyword>
<dbReference type="GO" id="GO:0003676">
    <property type="term" value="F:nucleic acid binding"/>
    <property type="evidence" value="ECO:0007669"/>
    <property type="project" value="InterPro"/>
</dbReference>
<feature type="repeat" description="ANK" evidence="3">
    <location>
        <begin position="1081"/>
        <end position="1113"/>
    </location>
</feature>
<dbReference type="InterPro" id="IPR027417">
    <property type="entry name" value="P-loop_NTPase"/>
</dbReference>
<sequence>MDCSVMSADQVLRVVMCRERDDRGGRTKSSHSIIQDIIQELDSSKSFLSRMSGRRPPQEYHVEASSSHPSKRQKTFRHDLDDAVPGPGNGSPIPGHDRYTIAWICALSIEMAAARAMLDDVREALVTYLNDSNTYILGSIRQHNVVIACLPNAQYGTNNAASVLTHLIRTFPSISLGLMVGIGGGVPSMADIRLGDIVVGTRVMQYDLGKIVQDGQIRRTADPKVPNRLFGTAVSALRAEHELRPSRVPSILREKLGQNFRYGRPSSPDLLFAATYEHISPTPTCDGCDESKLVLRRPRESHGPAIHYGVIASGNQVMRSGTTRDNVARELDAMCFEMEAAGLMDILPCLPIRGICDYSDSHKNKEWQKYAAATAAAYATELLEVLPAAEMDSRKLTIKSAHVKTCRWFLNHPDYQAWLDPGQLAEHRGFLWIRGKPGAGKSTIMKFLYSQTKKKAHNTNVVIASFFFNARGEQLEKSISGMYRSLLIQLLEGYPDLQAVFDDPDLVPRNQNSCPSLNALRDLFCSAVSNLGQRSFTCFVDALDECDEQQVMTMIQDLGDLTDESTERGGSLRICFSSRHYPYIVIRRGIQLILEDQLGHVEDLASYVRNRLEIKDAALVEELRLQILGKAAGVFLWVVLVVDILNKEDRRGRLALRKRLAELPNDLSKLFKDMLKRDQENMEDLLLCILWILCATRPLRPEEYHHALWSGLSLKGLVDDEVPNVTGPDAVDIIYSCVISSSKGLAEITKSKHPTVQFIHESVRDFLIKDNGLHELWPDLGFDWESPSHERLKQCCNAYINHPSVRVSVSKLVSETRANGHMKISKEYPFLEYASQNVLSHANAAAVAVPQDDFLTGFLVSDWISIINLFEKFKVRQYTPRASLLYILAEKNFANLILIHPKRESCFEVEDERYGPPILAALALESHEAVQTFLEVLARIEPAESPLNDLCKQYSKKNKRNNLGRNFTFLRQKGVLFYIEKLYDEVILAFLLQSGNIDASLKDDGGRTLLSRAAEKGFESVVKLLLEKGADPDSKDDYGRTPLSHAARPYAASSYAASSGREAVVRLLLEEGADPDSEDSDGQTPLSHAASSGREAMVQLLLEEGADPNSKDSDGQTPLSHAASSGREAMVQLLLEEGADPNSKDSDGQTPLSYAASSGHEAVVQLLLEKGADPNSKDSDGQTPLSHAASSGHGAVVQLLLEKGADPDSKDKYGRTPLSYAAKSYTASSEHGAVIQLLLEKGADPDSKDSDGQTPLSHAASSGHGAVVQLLLEKGADPDSKHSNGQTLLSLAVKYSRGGLVKLLLEKGADPDSKDKYGRTPLSYAVIPGHGAVVQLLLEKGADPDSKDKYGRTPLSYAVIPGHGAVVQLLLEKGADPDSKDKYGRTPLSYAAKSYTASSEHGAVIQLLLEKGADPDSKDSDGQTPLSHAASSGREAMVQLLLEKGADPDSKDKYGRTPLSLGSVEDMANQLLSTRSNDSTRRVGKRWASNFVKRRPELQTRLSRRYDYQRAKCEDPALISKWFQLIEAVKAKYGIADNDVYNFDETGFAMGIISTTTVVTGAEARDKAKLAQPGNREWATVIQGIGAEGWAVPPFIILAGQYHLASWYTGTKLPKDWVVTLSDNGWTTNELALEWLKHFNQFTARRCLSDYRLLVLDGHESHHSAAFELYCQEHKIVTICMPPHSSHILQPLDIGCFGPLKQAYSKEVESLMRAHVNHISKLEFLSGFHKAFTAAMTPKNIRSSFAGAGIVPYDPERVLSKLDMQLPAATPVNSRPGTANAAATWTTKTPLNPSEASLQAGLIKNQITQYQNTSPTSLLAAVDQLSKGAQTIMHQMALIRAENTMLRSANEVLNKRRRLKRQRIQHGGTLTIHQADRILDGDATDEVVERPAPPKRQRTPQPEATSGNTRRCGKCGKHGHNIRTCQQESSGSE</sequence>
<feature type="region of interest" description="Disordered" evidence="5">
    <location>
        <begin position="1073"/>
        <end position="1092"/>
    </location>
</feature>
<dbReference type="GO" id="GO:0003824">
    <property type="term" value="F:catalytic activity"/>
    <property type="evidence" value="ECO:0007669"/>
    <property type="project" value="InterPro"/>
</dbReference>
<keyword evidence="1" id="KW-0677">Repeat</keyword>
<proteinExistence type="predicted"/>
<feature type="compositionally biased region" description="Polar residues" evidence="5">
    <location>
        <begin position="1923"/>
        <end position="1933"/>
    </location>
</feature>
<dbReference type="PANTHER" id="PTHR24171">
    <property type="entry name" value="ANKYRIN REPEAT DOMAIN-CONTAINING PROTEIN 39-RELATED"/>
    <property type="match status" value="1"/>
</dbReference>
<dbReference type="SUPFAM" id="SSF52540">
    <property type="entry name" value="P-loop containing nucleoside triphosphate hydrolases"/>
    <property type="match status" value="1"/>
</dbReference>
<evidence type="ECO:0000256" key="4">
    <source>
        <dbReference type="PROSITE-ProRule" id="PRU00047"/>
    </source>
</evidence>
<keyword evidence="4" id="KW-0863">Zinc-finger</keyword>
<feature type="domain" description="CCHC-type" evidence="6">
    <location>
        <begin position="1910"/>
        <end position="1927"/>
    </location>
</feature>
<feature type="repeat" description="ANK" evidence="3">
    <location>
        <begin position="1421"/>
        <end position="1453"/>
    </location>
</feature>
<dbReference type="SUPFAM" id="SSF48403">
    <property type="entry name" value="Ankyrin repeat"/>
    <property type="match status" value="3"/>
</dbReference>
<feature type="repeat" description="ANK" evidence="3">
    <location>
        <begin position="1251"/>
        <end position="1283"/>
    </location>
</feature>
<dbReference type="PROSITE" id="PS50297">
    <property type="entry name" value="ANK_REP_REGION"/>
    <property type="match status" value="12"/>
</dbReference>
<dbReference type="PROSITE" id="PS50088">
    <property type="entry name" value="ANK_REPEAT"/>
    <property type="match status" value="13"/>
</dbReference>
<evidence type="ECO:0000313" key="7">
    <source>
        <dbReference type="EMBL" id="KAJ6258193.1"/>
    </source>
</evidence>
<dbReference type="InterPro" id="IPR004875">
    <property type="entry name" value="DDE_SF_endonuclease_dom"/>
</dbReference>
<evidence type="ECO:0000256" key="5">
    <source>
        <dbReference type="SAM" id="MobiDB-lite"/>
    </source>
</evidence>
<dbReference type="PANTHER" id="PTHR24171:SF9">
    <property type="entry name" value="ANKYRIN REPEAT DOMAIN-CONTAINING PROTEIN 39"/>
    <property type="match status" value="1"/>
</dbReference>
<dbReference type="Pfam" id="PF12796">
    <property type="entry name" value="Ank_2"/>
    <property type="match status" value="4"/>
</dbReference>
<feature type="repeat" description="ANK" evidence="3">
    <location>
        <begin position="1284"/>
        <end position="1316"/>
    </location>
</feature>
<feature type="repeat" description="ANK" evidence="3">
    <location>
        <begin position="1147"/>
        <end position="1179"/>
    </location>
</feature>
<accession>A0AAD6ITF6</accession>
<feature type="region of interest" description="Disordered" evidence="5">
    <location>
        <begin position="48"/>
        <end position="91"/>
    </location>
</feature>
<evidence type="ECO:0000313" key="8">
    <source>
        <dbReference type="Proteomes" id="UP001221413"/>
    </source>
</evidence>
<feature type="repeat" description="ANK" evidence="3">
    <location>
        <begin position="1213"/>
        <end position="1250"/>
    </location>
</feature>
<dbReference type="SUPFAM" id="SSF53167">
    <property type="entry name" value="Purine and uridine phosphorylases"/>
    <property type="match status" value="1"/>
</dbReference>
<evidence type="ECO:0000256" key="2">
    <source>
        <dbReference type="ARBA" id="ARBA00023043"/>
    </source>
</evidence>
<feature type="compositionally biased region" description="Basic residues" evidence="5">
    <location>
        <begin position="1911"/>
        <end position="1921"/>
    </location>
</feature>
<dbReference type="Pfam" id="PF01048">
    <property type="entry name" value="PNP_UDP_1"/>
    <property type="match status" value="1"/>
</dbReference>
<evidence type="ECO:0000259" key="6">
    <source>
        <dbReference type="PROSITE" id="PS50158"/>
    </source>
</evidence>
<name>A0AAD6ITF6_DREDA</name>
<dbReference type="Gene3D" id="3.40.50.300">
    <property type="entry name" value="P-loop containing nucleotide triphosphate hydrolases"/>
    <property type="match status" value="1"/>
</dbReference>
<feature type="repeat" description="ANK" evidence="3">
    <location>
        <begin position="1180"/>
        <end position="1212"/>
    </location>
</feature>
<evidence type="ECO:0000256" key="1">
    <source>
        <dbReference type="ARBA" id="ARBA00022737"/>
    </source>
</evidence>
<dbReference type="InterPro" id="IPR001878">
    <property type="entry name" value="Znf_CCHC"/>
</dbReference>
<feature type="compositionally biased region" description="Polar residues" evidence="5">
    <location>
        <begin position="1899"/>
        <end position="1909"/>
    </location>
</feature>
<evidence type="ECO:0000256" key="3">
    <source>
        <dbReference type="PROSITE-ProRule" id="PRU00023"/>
    </source>
</evidence>
<organism evidence="7 8">
    <name type="scientific">Drechslerella dactyloides</name>
    <name type="common">Nematode-trapping fungus</name>
    <name type="synonym">Arthrobotrys dactyloides</name>
    <dbReference type="NCBI Taxonomy" id="74499"/>
    <lineage>
        <taxon>Eukaryota</taxon>
        <taxon>Fungi</taxon>
        <taxon>Dikarya</taxon>
        <taxon>Ascomycota</taxon>
        <taxon>Pezizomycotina</taxon>
        <taxon>Orbiliomycetes</taxon>
        <taxon>Orbiliales</taxon>
        <taxon>Orbiliaceae</taxon>
        <taxon>Drechslerella</taxon>
    </lineage>
</organism>
<feature type="repeat" description="ANK" evidence="3">
    <location>
        <begin position="1005"/>
        <end position="1037"/>
    </location>
</feature>
<reference evidence="7" key="1">
    <citation type="submission" date="2023-01" db="EMBL/GenBank/DDBJ databases">
        <title>The chitinases involved in constricting ring structure development in the nematode-trapping fungus Drechslerella dactyloides.</title>
        <authorList>
            <person name="Wang R."/>
            <person name="Zhang L."/>
            <person name="Tang P."/>
            <person name="Li S."/>
            <person name="Liang L."/>
        </authorList>
    </citation>
    <scope>NUCLEOTIDE SEQUENCE</scope>
    <source>
        <strain evidence="7">YMF1.00031</strain>
    </source>
</reference>
<feature type="region of interest" description="Disordered" evidence="5">
    <location>
        <begin position="1172"/>
        <end position="1192"/>
    </location>
</feature>
<feature type="repeat" description="ANK" evidence="3">
    <location>
        <begin position="1038"/>
        <end position="1080"/>
    </location>
</feature>
<feature type="repeat" description="ANK" evidence="3">
    <location>
        <begin position="1383"/>
        <end position="1420"/>
    </location>
</feature>
<dbReference type="InterPro" id="IPR002110">
    <property type="entry name" value="Ankyrin_rpt"/>
</dbReference>
<dbReference type="Gene3D" id="3.40.50.1580">
    <property type="entry name" value="Nucleoside phosphorylase domain"/>
    <property type="match status" value="1"/>
</dbReference>
<dbReference type="InterPro" id="IPR036770">
    <property type="entry name" value="Ankyrin_rpt-contain_sf"/>
</dbReference>
<dbReference type="InterPro" id="IPR000845">
    <property type="entry name" value="Nucleoside_phosphorylase_d"/>
</dbReference>
<keyword evidence="2 3" id="KW-0040">ANK repeat</keyword>
<feature type="region of interest" description="Disordered" evidence="5">
    <location>
        <begin position="1864"/>
        <end position="1933"/>
    </location>
</feature>
<dbReference type="Pfam" id="PF24883">
    <property type="entry name" value="NPHP3_N"/>
    <property type="match status" value="1"/>
</dbReference>